<dbReference type="InterPro" id="IPR012677">
    <property type="entry name" value="Nucleotide-bd_a/b_plait_sf"/>
</dbReference>
<feature type="compositionally biased region" description="Pro residues" evidence="3">
    <location>
        <begin position="170"/>
        <end position="181"/>
    </location>
</feature>
<keyword evidence="1 2" id="KW-0694">RNA-binding</keyword>
<dbReference type="InterPro" id="IPR050502">
    <property type="entry name" value="Euk_RNA-bind_prot"/>
</dbReference>
<name>A0AA39AIS3_VITRO</name>
<dbReference type="GO" id="GO:1901259">
    <property type="term" value="P:chloroplast rRNA processing"/>
    <property type="evidence" value="ECO:0007669"/>
    <property type="project" value="TreeGrafter"/>
</dbReference>
<dbReference type="GO" id="GO:0009535">
    <property type="term" value="C:chloroplast thylakoid membrane"/>
    <property type="evidence" value="ECO:0007669"/>
    <property type="project" value="TreeGrafter"/>
</dbReference>
<evidence type="ECO:0000313" key="6">
    <source>
        <dbReference type="Proteomes" id="UP001168098"/>
    </source>
</evidence>
<dbReference type="SUPFAM" id="SSF54928">
    <property type="entry name" value="RNA-binding domain, RBD"/>
    <property type="match status" value="2"/>
</dbReference>
<keyword evidence="6" id="KW-1185">Reference proteome</keyword>
<dbReference type="PROSITE" id="PS50102">
    <property type="entry name" value="RRM"/>
    <property type="match status" value="2"/>
</dbReference>
<feature type="domain" description="RRM" evidence="4">
    <location>
        <begin position="89"/>
        <end position="166"/>
    </location>
</feature>
<evidence type="ECO:0000256" key="2">
    <source>
        <dbReference type="PROSITE-ProRule" id="PRU00176"/>
    </source>
</evidence>
<gene>
    <name evidence="5" type="ORF">PVL29_002262</name>
</gene>
<feature type="domain" description="RRM" evidence="4">
    <location>
        <begin position="188"/>
        <end position="266"/>
    </location>
</feature>
<reference evidence="5 6" key="1">
    <citation type="journal article" date="2023" name="BMC Biotechnol.">
        <title>Vitis rotundifolia cv Carlos genome sequencing.</title>
        <authorList>
            <person name="Huff M."/>
            <person name="Hulse-Kemp A."/>
            <person name="Scheffler B."/>
            <person name="Youngblood R."/>
            <person name="Simpson S."/>
            <person name="Babiker E."/>
            <person name="Staton M."/>
        </authorList>
    </citation>
    <scope>NUCLEOTIDE SEQUENCE [LARGE SCALE GENOMIC DNA]</scope>
    <source>
        <tissue evidence="5">Leaf</tissue>
    </source>
</reference>
<evidence type="ECO:0000259" key="4">
    <source>
        <dbReference type="PROSITE" id="PS50102"/>
    </source>
</evidence>
<dbReference type="Proteomes" id="UP001168098">
    <property type="component" value="Unassembled WGS sequence"/>
</dbReference>
<proteinExistence type="predicted"/>
<dbReference type="InterPro" id="IPR035979">
    <property type="entry name" value="RBD_domain_sf"/>
</dbReference>
<sequence>MAALEASLSIFSLYRSSSSKLLFSHRPPPSMSLHSSAFIPSICLKYPLYPLPLLYTNPTTKFSFELCSAVQEIEVEAKPEQTQEPNQKRKLFVLNLPWSLSVVDIKNLFGECGTVTDVEIIKQKDGRSRGYAFVTMASGEEAQAGVEKFDSYELSGRIIRVDFAKRFKKPSPPPPPPPAGPPAGETRHKLYVSNLAWKVRSTHLREFFSSNFNPVSVRVVFDSPSGRSGGYGFASFATKEEAEAVISALDGKELMGRPVHLKFSVKTIDESGDEKEGGDISEGQPEEA</sequence>
<evidence type="ECO:0000256" key="1">
    <source>
        <dbReference type="ARBA" id="ARBA00022884"/>
    </source>
</evidence>
<dbReference type="AlphaFoldDB" id="A0AA39AIS3"/>
<dbReference type="EMBL" id="JARBHA010000002">
    <property type="protein sequence ID" value="KAJ9707188.1"/>
    <property type="molecule type" value="Genomic_DNA"/>
</dbReference>
<feature type="region of interest" description="Disordered" evidence="3">
    <location>
        <begin position="266"/>
        <end position="288"/>
    </location>
</feature>
<feature type="region of interest" description="Disordered" evidence="3">
    <location>
        <begin position="166"/>
        <end position="186"/>
    </location>
</feature>
<evidence type="ECO:0000313" key="5">
    <source>
        <dbReference type="EMBL" id="KAJ9707188.1"/>
    </source>
</evidence>
<comment type="caution">
    <text evidence="5">The sequence shown here is derived from an EMBL/GenBank/DDBJ whole genome shotgun (WGS) entry which is preliminary data.</text>
</comment>
<accession>A0AA39AIS3</accession>
<organism evidence="5 6">
    <name type="scientific">Vitis rotundifolia</name>
    <name type="common">Muscadine grape</name>
    <dbReference type="NCBI Taxonomy" id="103349"/>
    <lineage>
        <taxon>Eukaryota</taxon>
        <taxon>Viridiplantae</taxon>
        <taxon>Streptophyta</taxon>
        <taxon>Embryophyta</taxon>
        <taxon>Tracheophyta</taxon>
        <taxon>Spermatophyta</taxon>
        <taxon>Magnoliopsida</taxon>
        <taxon>eudicotyledons</taxon>
        <taxon>Gunneridae</taxon>
        <taxon>Pentapetalae</taxon>
        <taxon>rosids</taxon>
        <taxon>Vitales</taxon>
        <taxon>Vitaceae</taxon>
        <taxon>Viteae</taxon>
        <taxon>Vitis</taxon>
    </lineage>
</organism>
<dbReference type="PANTHER" id="PTHR48025:SF6">
    <property type="entry name" value="RRM DOMAIN-CONTAINING PROTEIN"/>
    <property type="match status" value="1"/>
</dbReference>
<protein>
    <recommendedName>
        <fullName evidence="4">RRM domain-containing protein</fullName>
    </recommendedName>
</protein>
<dbReference type="Pfam" id="PF00076">
    <property type="entry name" value="RRM_1"/>
    <property type="match status" value="2"/>
</dbReference>
<dbReference type="SMART" id="SM00360">
    <property type="entry name" value="RRM"/>
    <property type="match status" value="2"/>
</dbReference>
<evidence type="ECO:0000256" key="3">
    <source>
        <dbReference type="SAM" id="MobiDB-lite"/>
    </source>
</evidence>
<dbReference type="PANTHER" id="PTHR48025">
    <property type="entry name" value="OS02G0815200 PROTEIN"/>
    <property type="match status" value="1"/>
</dbReference>
<dbReference type="GO" id="GO:0003729">
    <property type="term" value="F:mRNA binding"/>
    <property type="evidence" value="ECO:0007669"/>
    <property type="project" value="TreeGrafter"/>
</dbReference>
<dbReference type="Gene3D" id="3.30.70.330">
    <property type="match status" value="2"/>
</dbReference>
<dbReference type="InterPro" id="IPR000504">
    <property type="entry name" value="RRM_dom"/>
</dbReference>